<dbReference type="AlphaFoldDB" id="A0A381WFC6"/>
<organism evidence="1">
    <name type="scientific">marine metagenome</name>
    <dbReference type="NCBI Taxonomy" id="408172"/>
    <lineage>
        <taxon>unclassified sequences</taxon>
        <taxon>metagenomes</taxon>
        <taxon>ecological metagenomes</taxon>
    </lineage>
</organism>
<evidence type="ECO:0000313" key="1">
    <source>
        <dbReference type="EMBL" id="SVA51226.1"/>
    </source>
</evidence>
<gene>
    <name evidence="1" type="ORF">METZ01_LOCUS104080</name>
</gene>
<sequence length="44" mass="4805">VISFLYSGQLCVSSAALQLVSCVADVKNSNNYKEYYQQRAGSSL</sequence>
<feature type="non-terminal residue" evidence="1">
    <location>
        <position position="1"/>
    </location>
</feature>
<name>A0A381WFC6_9ZZZZ</name>
<dbReference type="EMBL" id="UINC01011635">
    <property type="protein sequence ID" value="SVA51226.1"/>
    <property type="molecule type" value="Genomic_DNA"/>
</dbReference>
<proteinExistence type="predicted"/>
<reference evidence="1" key="1">
    <citation type="submission" date="2018-05" db="EMBL/GenBank/DDBJ databases">
        <authorList>
            <person name="Lanie J.A."/>
            <person name="Ng W.-L."/>
            <person name="Kazmierczak K.M."/>
            <person name="Andrzejewski T.M."/>
            <person name="Davidsen T.M."/>
            <person name="Wayne K.J."/>
            <person name="Tettelin H."/>
            <person name="Glass J.I."/>
            <person name="Rusch D."/>
            <person name="Podicherti R."/>
            <person name="Tsui H.-C.T."/>
            <person name="Winkler M.E."/>
        </authorList>
    </citation>
    <scope>NUCLEOTIDE SEQUENCE</scope>
</reference>
<protein>
    <submittedName>
        <fullName evidence="1">Uncharacterized protein</fullName>
    </submittedName>
</protein>
<accession>A0A381WFC6</accession>